<reference evidence="2 3" key="1">
    <citation type="submission" date="2017-03" db="EMBL/GenBank/DDBJ databases">
        <title>Lifting the veil on microbial sulfur biogeochemistry in mining wastewaters.</title>
        <authorList>
            <person name="Kantor R.S."/>
            <person name="Colenbrander Nelson T."/>
            <person name="Marshall S."/>
            <person name="Bennett D."/>
            <person name="Apte S."/>
            <person name="Camacho D."/>
            <person name="Thomas B.C."/>
            <person name="Warren L.A."/>
            <person name="Banfield J.F."/>
        </authorList>
    </citation>
    <scope>NUCLEOTIDE SEQUENCE [LARGE SCALE GENOMIC DNA]</scope>
    <source>
        <strain evidence="2">32-68-21</strain>
    </source>
</reference>
<name>A0A258HEN3_9CAUL</name>
<protein>
    <submittedName>
        <fullName evidence="2">Sodium-dependent bicarbonate transport family permease</fullName>
    </submittedName>
</protein>
<feature type="transmembrane region" description="Helical" evidence="1">
    <location>
        <begin position="130"/>
        <end position="153"/>
    </location>
</feature>
<feature type="transmembrane region" description="Helical" evidence="1">
    <location>
        <begin position="6"/>
        <end position="26"/>
    </location>
</feature>
<keyword evidence="1" id="KW-1133">Transmembrane helix</keyword>
<feature type="transmembrane region" description="Helical" evidence="1">
    <location>
        <begin position="68"/>
        <end position="89"/>
    </location>
</feature>
<feature type="transmembrane region" description="Helical" evidence="1">
    <location>
        <begin position="260"/>
        <end position="282"/>
    </location>
</feature>
<feature type="transmembrane region" description="Helical" evidence="1">
    <location>
        <begin position="200"/>
        <end position="221"/>
    </location>
</feature>
<dbReference type="InterPro" id="IPR010293">
    <property type="entry name" value="Sbt_1"/>
</dbReference>
<comment type="caution">
    <text evidence="2">The sequence shown here is derived from an EMBL/GenBank/DDBJ whole genome shotgun (WGS) entry which is preliminary data.</text>
</comment>
<dbReference type="AlphaFoldDB" id="A0A258HEN3"/>
<keyword evidence="1" id="KW-0472">Membrane</keyword>
<dbReference type="Pfam" id="PF05982">
    <property type="entry name" value="Sbt_1"/>
    <property type="match status" value="1"/>
</dbReference>
<sequence>MPDLSASLALLTSPAILFFFLGAAAAFARSDLSIPEPIAKALSLYLMLCIGFKGGVEARAAGLNGDFLSAGAIGIGLSALMPLVAFVILKRMPRLDRSTACALAATYGSVSVVTFAAGQQHLAAVGLASGGYMAAVLALMETPAILTALLLLNGAGRGEPGKRRAVLREVFFGAATIMLLGSFLVGLVSGAAGMAKLELFVGPLFQGALCFFLLDIGLIAARRLMEGGRKLSPAVVAFALGFPLLSAGLALGLARLVGLGVGNAALLTILAGSASYIAVPAAMRLAAPKADAGVFVTASLAITFPFNLTVGIALYTAAAVWLWR</sequence>
<dbReference type="EMBL" id="NCEQ01000017">
    <property type="protein sequence ID" value="OYX55064.1"/>
    <property type="molecule type" value="Genomic_DNA"/>
</dbReference>
<feature type="transmembrane region" description="Helical" evidence="1">
    <location>
        <begin position="38"/>
        <end position="56"/>
    </location>
</feature>
<dbReference type="PANTHER" id="PTHR40400">
    <property type="entry name" value="SLR1512 PROTEIN"/>
    <property type="match status" value="1"/>
</dbReference>
<keyword evidence="1" id="KW-0812">Transmembrane</keyword>
<accession>A0A258HEN3</accession>
<feature type="transmembrane region" description="Helical" evidence="1">
    <location>
        <begin position="294"/>
        <end position="323"/>
    </location>
</feature>
<feature type="transmembrane region" description="Helical" evidence="1">
    <location>
        <begin position="165"/>
        <end position="188"/>
    </location>
</feature>
<organism evidence="2 3">
    <name type="scientific">Brevundimonas subvibrioides</name>
    <dbReference type="NCBI Taxonomy" id="74313"/>
    <lineage>
        <taxon>Bacteria</taxon>
        <taxon>Pseudomonadati</taxon>
        <taxon>Pseudomonadota</taxon>
        <taxon>Alphaproteobacteria</taxon>
        <taxon>Caulobacterales</taxon>
        <taxon>Caulobacteraceae</taxon>
        <taxon>Brevundimonas</taxon>
    </lineage>
</organism>
<evidence type="ECO:0000256" key="1">
    <source>
        <dbReference type="SAM" id="Phobius"/>
    </source>
</evidence>
<evidence type="ECO:0000313" key="3">
    <source>
        <dbReference type="Proteomes" id="UP000216147"/>
    </source>
</evidence>
<dbReference type="Proteomes" id="UP000216147">
    <property type="component" value="Unassembled WGS sequence"/>
</dbReference>
<dbReference type="PANTHER" id="PTHR40400:SF1">
    <property type="entry name" value="SLR1512 PROTEIN"/>
    <property type="match status" value="1"/>
</dbReference>
<feature type="transmembrane region" description="Helical" evidence="1">
    <location>
        <begin position="233"/>
        <end position="254"/>
    </location>
</feature>
<evidence type="ECO:0000313" key="2">
    <source>
        <dbReference type="EMBL" id="OYX55064.1"/>
    </source>
</evidence>
<gene>
    <name evidence="2" type="ORF">B7Y86_14780</name>
</gene>
<feature type="transmembrane region" description="Helical" evidence="1">
    <location>
        <begin position="101"/>
        <end position="118"/>
    </location>
</feature>
<proteinExistence type="predicted"/>